<keyword evidence="8" id="KW-1185">Reference proteome</keyword>
<dbReference type="PANTHER" id="PTHR43272">
    <property type="entry name" value="LONG-CHAIN-FATTY-ACID--COA LIGASE"/>
    <property type="match status" value="1"/>
</dbReference>
<evidence type="ECO:0000256" key="2">
    <source>
        <dbReference type="ARBA" id="ARBA00022598"/>
    </source>
</evidence>
<dbReference type="Pfam" id="PF23562">
    <property type="entry name" value="AMP-binding_C_3"/>
    <property type="match status" value="1"/>
</dbReference>
<evidence type="ECO:0000256" key="4">
    <source>
        <dbReference type="ARBA" id="ARBA00023098"/>
    </source>
</evidence>
<dbReference type="Pfam" id="PF00501">
    <property type="entry name" value="AMP-binding"/>
    <property type="match status" value="1"/>
</dbReference>
<evidence type="ECO:0000259" key="6">
    <source>
        <dbReference type="Pfam" id="PF00501"/>
    </source>
</evidence>
<gene>
    <name evidence="7" type="ORF">GCM10010326_20920</name>
</gene>
<dbReference type="Gene3D" id="3.40.50.12780">
    <property type="entry name" value="N-terminal domain of ligase-like"/>
    <property type="match status" value="1"/>
</dbReference>
<accession>A0ABQ2ZWZ4</accession>
<dbReference type="GeneID" id="96290082"/>
<dbReference type="RefSeq" id="WP_190026858.1">
    <property type="nucleotide sequence ID" value="NZ_BMUU01000003.1"/>
</dbReference>
<keyword evidence="2" id="KW-0436">Ligase</keyword>
<reference evidence="8" key="1">
    <citation type="journal article" date="2019" name="Int. J. Syst. Evol. Microbiol.">
        <title>The Global Catalogue of Microorganisms (GCM) 10K type strain sequencing project: providing services to taxonomists for standard genome sequencing and annotation.</title>
        <authorList>
            <consortium name="The Broad Institute Genomics Platform"/>
            <consortium name="The Broad Institute Genome Sequencing Center for Infectious Disease"/>
            <person name="Wu L."/>
            <person name="Ma J."/>
        </authorList>
    </citation>
    <scope>NUCLEOTIDE SEQUENCE [LARGE SCALE GENOMIC DNA]</scope>
    <source>
        <strain evidence="8">JCM 4594</strain>
    </source>
</reference>
<dbReference type="PROSITE" id="PS00455">
    <property type="entry name" value="AMP_BINDING"/>
    <property type="match status" value="1"/>
</dbReference>
<dbReference type="CDD" id="cd05907">
    <property type="entry name" value="VL_LC_FACS_like"/>
    <property type="match status" value="1"/>
</dbReference>
<feature type="domain" description="AMP-dependent synthetase/ligase" evidence="6">
    <location>
        <begin position="22"/>
        <end position="434"/>
    </location>
</feature>
<name>A0ABQ2ZWZ4_9ACTN</name>
<sequence>MASATPLHPSVVTEDVTITGLLRRNARDFADRPALTSGIGPDATTWTWARLRAETAALAHGLAGLGLSRGERVLVAMSKRPEHWVADLAAVHLGALACTTYDTLSTEQLHFVARHSAATVVVLEGAEQLLRWQPVLADMDRLRAVVVVDPDAVPAGAGPCVTYAELIRELPDEDAFEELTDAATPDTPLTVVYTSGTTGDPKGVVLTHRNVVHESLMQDGLVAVPEHPRTVAYLPLAHIAERVLGIYMPICNAGHVTICDDPAQLPPTLQAVRPHAFFGVPRIWEKLAVGARARIAALPPEQAAVVAQAQDTAIEVYRLRSAGKAAPAELTLRCAQLDRAVLAPIRAAIGFDDCRRAFSGAAPIPTAVLEFLAGLGLCVYEVWGLSETTGAATVSTPEDFTLGAVGRPGPGVEVRTGADGELFVRGPVVCAGYLRADGGIDPATDADGWLPTGDVGVVDDRGLVSVTDRKKELIITAGGKNIAPTRLESLLRAHPLIGQAAAIGDRRRYVTALLVLDEEAVPAWARANGIEVADPDDPARHPAVRAAVAQAVADANAVLARVEQIKKHRLLPGPWTPETGELTPKLSLRRTAIAELHADAIESMYAED</sequence>
<evidence type="ECO:0000313" key="8">
    <source>
        <dbReference type="Proteomes" id="UP000600946"/>
    </source>
</evidence>
<protein>
    <recommendedName>
        <fullName evidence="5">Acyl-CoA synthetase</fullName>
    </recommendedName>
</protein>
<dbReference type="SUPFAM" id="SSF56801">
    <property type="entry name" value="Acetyl-CoA synthetase-like"/>
    <property type="match status" value="1"/>
</dbReference>
<comment type="similarity">
    <text evidence="1">Belongs to the ATP-dependent AMP-binding enzyme family.</text>
</comment>
<organism evidence="7 8">
    <name type="scientific">Streptomyces xanthochromogenes</name>
    <dbReference type="NCBI Taxonomy" id="67384"/>
    <lineage>
        <taxon>Bacteria</taxon>
        <taxon>Bacillati</taxon>
        <taxon>Actinomycetota</taxon>
        <taxon>Actinomycetes</taxon>
        <taxon>Kitasatosporales</taxon>
        <taxon>Streptomycetaceae</taxon>
        <taxon>Streptomyces</taxon>
    </lineage>
</organism>
<dbReference type="Proteomes" id="UP000600946">
    <property type="component" value="Unassembled WGS sequence"/>
</dbReference>
<evidence type="ECO:0000256" key="5">
    <source>
        <dbReference type="ARBA" id="ARBA00032875"/>
    </source>
</evidence>
<proteinExistence type="inferred from homology"/>
<evidence type="ECO:0000313" key="7">
    <source>
        <dbReference type="EMBL" id="GGY27185.1"/>
    </source>
</evidence>
<dbReference type="EMBL" id="BMUU01000003">
    <property type="protein sequence ID" value="GGY27185.1"/>
    <property type="molecule type" value="Genomic_DNA"/>
</dbReference>
<dbReference type="InterPro" id="IPR042099">
    <property type="entry name" value="ANL_N_sf"/>
</dbReference>
<evidence type="ECO:0000256" key="1">
    <source>
        <dbReference type="ARBA" id="ARBA00006432"/>
    </source>
</evidence>
<evidence type="ECO:0000256" key="3">
    <source>
        <dbReference type="ARBA" id="ARBA00022832"/>
    </source>
</evidence>
<dbReference type="InterPro" id="IPR000873">
    <property type="entry name" value="AMP-dep_synth/lig_dom"/>
</dbReference>
<comment type="caution">
    <text evidence="7">The sequence shown here is derived from an EMBL/GenBank/DDBJ whole genome shotgun (WGS) entry which is preliminary data.</text>
</comment>
<keyword evidence="4" id="KW-0443">Lipid metabolism</keyword>
<dbReference type="PANTHER" id="PTHR43272:SF32">
    <property type="entry name" value="AMP-DEPENDENT SYNTHETASE_LIGASE DOMAIN-CONTAINING PROTEIN"/>
    <property type="match status" value="1"/>
</dbReference>
<dbReference type="InterPro" id="IPR020845">
    <property type="entry name" value="AMP-binding_CS"/>
</dbReference>
<keyword evidence="3" id="KW-0276">Fatty acid metabolism</keyword>